<organism evidence="1 2">
    <name type="scientific">Vallitalea maricola</name>
    <dbReference type="NCBI Taxonomy" id="3074433"/>
    <lineage>
        <taxon>Bacteria</taxon>
        <taxon>Bacillati</taxon>
        <taxon>Bacillota</taxon>
        <taxon>Clostridia</taxon>
        <taxon>Lachnospirales</taxon>
        <taxon>Vallitaleaceae</taxon>
        <taxon>Vallitalea</taxon>
    </lineage>
</organism>
<protein>
    <submittedName>
        <fullName evidence="1">VWA domain-containing protein</fullName>
    </submittedName>
</protein>
<proteinExistence type="predicted"/>
<dbReference type="EMBL" id="BTPU01000015">
    <property type="protein sequence ID" value="GMQ61821.1"/>
    <property type="molecule type" value="Genomic_DNA"/>
</dbReference>
<comment type="caution">
    <text evidence="1">The sequence shown here is derived from an EMBL/GenBank/DDBJ whole genome shotgun (WGS) entry which is preliminary data.</text>
</comment>
<evidence type="ECO:0000313" key="1">
    <source>
        <dbReference type="EMBL" id="GMQ61821.1"/>
    </source>
</evidence>
<keyword evidence="2" id="KW-1185">Reference proteome</keyword>
<evidence type="ECO:0000313" key="2">
    <source>
        <dbReference type="Proteomes" id="UP001374599"/>
    </source>
</evidence>
<name>A0ACB5UH86_9FIRM</name>
<gene>
    <name evidence="1" type="ORF">AN2V17_10510</name>
</gene>
<sequence>MRVEFGRTWILLLFPILVFIIFRISKNYYSNNFKKYLTTVTRCIVILFLILSLADISIVNTSKETSTIFLSDVSESVSENKEEIKEFIRNAIKDKGKNDRVGSVIFGKDASLDVSITKDFTSDILETDVNKSYTDIEQGMLKSIALIPRDTNKRIVLLTDGKENKGKTEKLIQSIKDQEIEIKVKTLESKAANEVYIDNFYVPQKVNLGEQFQINMDIFSTTHTNAKITVIADGEKIITDNINLRKGSNNYVLKDTAKKMGFVSYELLIEPEDDRLTVNNTYSAFTFVKSSPKVLIVYDQEKDAIQIEEITKSIGLNYDKTKSVQVPVNLENMLRYKSIILCNVSADNLSEDFLNNMEYYVKDFGGGLVTIGGENSYALGGYYKTPLETVLPVNMHMRGIKDKPNMAMMLVIDKSGSMSGRNLRLAKEAAMRTALVLEDNDQIGVIAFDDKPYEIVELQKAEDRDTINESILNINEGGGTSILPALQDAYAKLSESKAEIKHIVLLTDGQAEQIGYEPLLDNMNSNKITLSTVGVGDGADTKLLSYLAASGNGRNYFTKDGRNIPRIFAKEAFMATRTYLNNITFTPIMNSYHNILADIYDEGLPKLQGYIGTSPKDAATVLLSSPVNDPILSVWQYGLGRTAAWCSDLSGEWSALYNTWDKNNVFWQNIINYTIENYSDEPIEINSTYENGEVNITLNSSNKDYLLDSTVQMKSPSNKLVNVNLEPVRKGVYKGKFIPDEVGSYMMKGIQKDGDEIVGTGLSGITIPYSEEYKLIDNNSFMDFVEKIGGKIINDPDEVFSEIDNKVKTSKNISNILLIIALILWIIDIALRRFNIASKINKIAIPFKRLMSLLDNKTVKGNKSDKANIENNKSNSKNEEISLNKKDMKNEKDTKNDKTKNNKTNKSNKNKDNKPNLLDTSELLGNTKRKR</sequence>
<dbReference type="Proteomes" id="UP001374599">
    <property type="component" value="Unassembled WGS sequence"/>
</dbReference>
<reference evidence="1" key="1">
    <citation type="submission" date="2023-09" db="EMBL/GenBank/DDBJ databases">
        <title>Vallitalea sediminicola and Vallitalea maricola sp. nov., anaerobic bacteria isolated from marine sediment.</title>
        <authorList>
            <person name="Hirano S."/>
            <person name="Maeda A."/>
            <person name="Terahara T."/>
            <person name="Mori K."/>
            <person name="Hamada M."/>
            <person name="Matsumoto R."/>
            <person name="Kobayashi T."/>
        </authorList>
    </citation>
    <scope>NUCLEOTIDE SEQUENCE</scope>
    <source>
        <strain evidence="1">AN17-2</strain>
    </source>
</reference>
<accession>A0ACB5UH86</accession>